<dbReference type="InterPro" id="IPR021109">
    <property type="entry name" value="Peptidase_aspartic_dom_sf"/>
</dbReference>
<dbReference type="EMBL" id="ML120359">
    <property type="protein sequence ID" value="RPB04184.1"/>
    <property type="molecule type" value="Genomic_DNA"/>
</dbReference>
<dbReference type="FunFam" id="2.40.70.10:FF:000060">
    <property type="entry name" value="Aspartic-type endopeptidase ctsD"/>
    <property type="match status" value="1"/>
</dbReference>
<evidence type="ECO:0000313" key="16">
    <source>
        <dbReference type="EMBL" id="RPB04184.1"/>
    </source>
</evidence>
<organism evidence="16 17">
    <name type="scientific">Choiromyces venosus 120613-1</name>
    <dbReference type="NCBI Taxonomy" id="1336337"/>
    <lineage>
        <taxon>Eukaryota</taxon>
        <taxon>Fungi</taxon>
        <taxon>Dikarya</taxon>
        <taxon>Ascomycota</taxon>
        <taxon>Pezizomycotina</taxon>
        <taxon>Pezizomycetes</taxon>
        <taxon>Pezizales</taxon>
        <taxon>Tuberaceae</taxon>
        <taxon>Choiromyces</taxon>
    </lineage>
</organism>
<dbReference type="PROSITE" id="PS00141">
    <property type="entry name" value="ASP_PROTEASE"/>
    <property type="match status" value="2"/>
</dbReference>
<keyword evidence="6 12" id="KW-0378">Hydrolase</keyword>
<evidence type="ECO:0000256" key="11">
    <source>
        <dbReference type="PIRSR" id="PIRSR601461-2"/>
    </source>
</evidence>
<feature type="disulfide bond" evidence="11">
    <location>
        <begin position="213"/>
        <end position="218"/>
    </location>
</feature>
<evidence type="ECO:0000313" key="17">
    <source>
        <dbReference type="Proteomes" id="UP000276215"/>
    </source>
</evidence>
<dbReference type="SUPFAM" id="SSF50630">
    <property type="entry name" value="Acid proteases"/>
    <property type="match status" value="1"/>
</dbReference>
<evidence type="ECO:0000256" key="6">
    <source>
        <dbReference type="ARBA" id="ARBA00022801"/>
    </source>
</evidence>
<dbReference type="AlphaFoldDB" id="A0A3N4K0W6"/>
<feature type="active site" evidence="10">
    <location>
        <position position="200"/>
    </location>
</feature>
<keyword evidence="4 12" id="KW-0645">Protease</keyword>
<dbReference type="FunFam" id="2.40.70.10:FF:000008">
    <property type="entry name" value="Cathepsin D"/>
    <property type="match status" value="1"/>
</dbReference>
<dbReference type="PRINTS" id="PR00792">
    <property type="entry name" value="PEPSIN"/>
</dbReference>
<feature type="active site" evidence="10">
    <location>
        <position position="383"/>
    </location>
</feature>
<evidence type="ECO:0000256" key="14">
    <source>
        <dbReference type="SAM" id="SignalP"/>
    </source>
</evidence>
<dbReference type="OrthoDB" id="28208at2759"/>
<evidence type="ECO:0000256" key="7">
    <source>
        <dbReference type="ARBA" id="ARBA00023136"/>
    </source>
</evidence>
<reference evidence="16 17" key="1">
    <citation type="journal article" date="2018" name="Nat. Ecol. Evol.">
        <title>Pezizomycetes genomes reveal the molecular basis of ectomycorrhizal truffle lifestyle.</title>
        <authorList>
            <person name="Murat C."/>
            <person name="Payen T."/>
            <person name="Noel B."/>
            <person name="Kuo A."/>
            <person name="Morin E."/>
            <person name="Chen J."/>
            <person name="Kohler A."/>
            <person name="Krizsan K."/>
            <person name="Balestrini R."/>
            <person name="Da Silva C."/>
            <person name="Montanini B."/>
            <person name="Hainaut M."/>
            <person name="Levati E."/>
            <person name="Barry K.W."/>
            <person name="Belfiori B."/>
            <person name="Cichocki N."/>
            <person name="Clum A."/>
            <person name="Dockter R.B."/>
            <person name="Fauchery L."/>
            <person name="Guy J."/>
            <person name="Iotti M."/>
            <person name="Le Tacon F."/>
            <person name="Lindquist E.A."/>
            <person name="Lipzen A."/>
            <person name="Malagnac F."/>
            <person name="Mello A."/>
            <person name="Molinier V."/>
            <person name="Miyauchi S."/>
            <person name="Poulain J."/>
            <person name="Riccioni C."/>
            <person name="Rubini A."/>
            <person name="Sitrit Y."/>
            <person name="Splivallo R."/>
            <person name="Traeger S."/>
            <person name="Wang M."/>
            <person name="Zifcakova L."/>
            <person name="Wipf D."/>
            <person name="Zambonelli A."/>
            <person name="Paolocci F."/>
            <person name="Nowrousian M."/>
            <person name="Ottonello S."/>
            <person name="Baldrian P."/>
            <person name="Spatafora J.W."/>
            <person name="Henrissat B."/>
            <person name="Nagy L.G."/>
            <person name="Aury J.M."/>
            <person name="Wincker P."/>
            <person name="Grigoriev I.V."/>
            <person name="Bonfante P."/>
            <person name="Martin F.M."/>
        </authorList>
    </citation>
    <scope>NUCLEOTIDE SEQUENCE [LARGE SCALE GENOMIC DNA]</scope>
    <source>
        <strain evidence="16 17">120613-1</strain>
    </source>
</reference>
<dbReference type="GO" id="GO:0006508">
    <property type="term" value="P:proteolysis"/>
    <property type="evidence" value="ECO:0007669"/>
    <property type="project" value="UniProtKB-KW"/>
</dbReference>
<keyword evidence="11" id="KW-1015">Disulfide bond</keyword>
<dbReference type="GO" id="GO:0004190">
    <property type="term" value="F:aspartic-type endopeptidase activity"/>
    <property type="evidence" value="ECO:0007669"/>
    <property type="project" value="UniProtKB-KW"/>
</dbReference>
<feature type="signal peptide" evidence="14">
    <location>
        <begin position="1"/>
        <end position="21"/>
    </location>
</feature>
<dbReference type="PROSITE" id="PS51767">
    <property type="entry name" value="PEPTIDASE_A1"/>
    <property type="match status" value="1"/>
</dbReference>
<keyword evidence="3" id="KW-1003">Cell membrane</keyword>
<feature type="disulfide bond" evidence="11">
    <location>
        <begin position="417"/>
        <end position="451"/>
    </location>
</feature>
<keyword evidence="17" id="KW-1185">Reference proteome</keyword>
<dbReference type="InterPro" id="IPR001969">
    <property type="entry name" value="Aspartic_peptidase_AS"/>
</dbReference>
<dbReference type="InterPro" id="IPR001461">
    <property type="entry name" value="Aspartic_peptidase_A1"/>
</dbReference>
<evidence type="ECO:0000256" key="10">
    <source>
        <dbReference type="PIRSR" id="PIRSR601461-1"/>
    </source>
</evidence>
<evidence type="ECO:0000256" key="8">
    <source>
        <dbReference type="ARBA" id="ARBA00023180"/>
    </source>
</evidence>
<feature type="region of interest" description="Disordered" evidence="13">
    <location>
        <begin position="490"/>
        <end position="553"/>
    </location>
</feature>
<feature type="chain" id="PRO_5018030852" evidence="14">
    <location>
        <begin position="22"/>
        <end position="575"/>
    </location>
</feature>
<keyword evidence="14" id="KW-0732">Signal</keyword>
<evidence type="ECO:0000256" key="13">
    <source>
        <dbReference type="SAM" id="MobiDB-lite"/>
    </source>
</evidence>
<keyword evidence="9" id="KW-0449">Lipoprotein</keyword>
<feature type="domain" description="Peptidase A1" evidence="15">
    <location>
        <begin position="182"/>
        <end position="490"/>
    </location>
</feature>
<accession>A0A3N4K0W6</accession>
<gene>
    <name evidence="16" type="ORF">L873DRAFT_1799658</name>
</gene>
<dbReference type="Gene3D" id="2.40.70.10">
    <property type="entry name" value="Acid Proteases"/>
    <property type="match status" value="2"/>
</dbReference>
<dbReference type="Proteomes" id="UP000276215">
    <property type="component" value="Unassembled WGS sequence"/>
</dbReference>
<sequence length="575" mass="60800">MRVHFSLLLLLAAITVPEVSAFTPITVPEVGTNSEEKWWRVKNGDRTAAASGTTVGNANGNKRRRDIEIPSMKIRRMEYPDDGTHPEIRQVQAANAATYKYRRRGIPGPEVDGAQAIRDVEASLRRRGIPAVIEKRQTSSGGQVVTIGAGQTASATNGIIPAATPRAPNSMGVAQDGRDLSYFSEVKFGSNGKSFVLVIDTGSADTWIPSDTCKSRACQAHATYSSKDSKTLSVGTRAFSIRYGSGEVEGTLVADSVSFAGFNMNISFGVATKVSDDFVYFPIDGIMGLGFQNASQQNVPTILDELVNNRFIDEKLFAIALARHTDAVNDGVVNFGAIDADLFEGQLNFIPSVSQHGLWEIKVDDISIDGRGAGLSGRTAVIDSGTSLVLLPPADALKLHAIIPGAETNGDTFAVPCDTTSNIEFTFGGVKYKVPPQDYVSDKINAEKNICQSLVAGRQILGKNMWLLGDVFLKNVYSVFDLDNGRVGLAPRKKAQDSPPNSKPSSTPSSPARTSAASSPTARAGTPTPSESTNPDGSRIGNAAPFDTPGSTATRASAAAMGVSCLVALLAVVGL</sequence>
<keyword evidence="5 12" id="KW-0064">Aspartyl protease</keyword>
<evidence type="ECO:0000256" key="3">
    <source>
        <dbReference type="ARBA" id="ARBA00022475"/>
    </source>
</evidence>
<dbReference type="GO" id="GO:0005886">
    <property type="term" value="C:plasma membrane"/>
    <property type="evidence" value="ECO:0007669"/>
    <property type="project" value="UniProtKB-SubCell"/>
</dbReference>
<dbReference type="PANTHER" id="PTHR47966">
    <property type="entry name" value="BETA-SITE APP-CLEAVING ENZYME, ISOFORM A-RELATED"/>
    <property type="match status" value="1"/>
</dbReference>
<evidence type="ECO:0000259" key="15">
    <source>
        <dbReference type="PROSITE" id="PS51767"/>
    </source>
</evidence>
<evidence type="ECO:0000256" key="4">
    <source>
        <dbReference type="ARBA" id="ARBA00022670"/>
    </source>
</evidence>
<dbReference type="InterPro" id="IPR034164">
    <property type="entry name" value="Pepsin-like_dom"/>
</dbReference>
<evidence type="ECO:0000256" key="5">
    <source>
        <dbReference type="ARBA" id="ARBA00022750"/>
    </source>
</evidence>
<keyword evidence="8" id="KW-0325">Glycoprotein</keyword>
<comment type="subcellular location">
    <subcellularLocation>
        <location evidence="1">Cell membrane</location>
    </subcellularLocation>
</comment>
<proteinExistence type="inferred from homology"/>
<evidence type="ECO:0000256" key="9">
    <source>
        <dbReference type="ARBA" id="ARBA00023288"/>
    </source>
</evidence>
<dbReference type="Pfam" id="PF00026">
    <property type="entry name" value="Asp"/>
    <property type="match status" value="1"/>
</dbReference>
<dbReference type="InterPro" id="IPR033121">
    <property type="entry name" value="PEPTIDASE_A1"/>
</dbReference>
<evidence type="ECO:0000256" key="12">
    <source>
        <dbReference type="RuleBase" id="RU000454"/>
    </source>
</evidence>
<keyword evidence="7" id="KW-0472">Membrane</keyword>
<dbReference type="PANTHER" id="PTHR47966:SF75">
    <property type="entry name" value="ENDOPEPTIDASE (CTSD), PUTATIVE (AFU_ORTHOLOGUE AFUA_4G07040)-RELATED"/>
    <property type="match status" value="1"/>
</dbReference>
<dbReference type="CDD" id="cd05471">
    <property type="entry name" value="pepsin_like"/>
    <property type="match status" value="1"/>
</dbReference>
<feature type="compositionally biased region" description="Low complexity" evidence="13">
    <location>
        <begin position="498"/>
        <end position="530"/>
    </location>
</feature>
<evidence type="ECO:0000256" key="2">
    <source>
        <dbReference type="ARBA" id="ARBA00007447"/>
    </source>
</evidence>
<comment type="similarity">
    <text evidence="2 12">Belongs to the peptidase A1 family.</text>
</comment>
<evidence type="ECO:0000256" key="1">
    <source>
        <dbReference type="ARBA" id="ARBA00004236"/>
    </source>
</evidence>
<name>A0A3N4K0W6_9PEZI</name>
<dbReference type="STRING" id="1336337.A0A3N4K0W6"/>
<protein>
    <submittedName>
        <fullName evidence="16">Acid protease</fullName>
    </submittedName>
</protein>